<evidence type="ECO:0000313" key="9">
    <source>
        <dbReference type="EMBL" id="KAF0891600.1"/>
    </source>
</evidence>
<dbReference type="OrthoDB" id="1704232at2759"/>
<dbReference type="Pfam" id="PF03055">
    <property type="entry name" value="RPE65"/>
    <property type="match status" value="1"/>
</dbReference>
<keyword evidence="5" id="KW-0809">Transit peptide</keyword>
<keyword evidence="7 8" id="KW-0408">Iron</keyword>
<comment type="cofactor">
    <cofactor evidence="8">
        <name>Fe(2+)</name>
        <dbReference type="ChEBI" id="CHEBI:29033"/>
    </cofactor>
    <text evidence="8">Binds 1 Fe(2+) ion per subunit.</text>
</comment>
<dbReference type="GO" id="GO:0009507">
    <property type="term" value="C:chloroplast"/>
    <property type="evidence" value="ECO:0007669"/>
    <property type="project" value="UniProtKB-SubCell"/>
</dbReference>
<comment type="caution">
    <text evidence="9">The sequence shown here is derived from an EMBL/GenBank/DDBJ whole genome shotgun (WGS) entry which is preliminary data.</text>
</comment>
<reference evidence="9 10" key="1">
    <citation type="submission" date="2019-11" db="EMBL/GenBank/DDBJ databases">
        <title>Whole genome sequence of Oryza granulata.</title>
        <authorList>
            <person name="Li W."/>
        </authorList>
    </citation>
    <scope>NUCLEOTIDE SEQUENCE [LARGE SCALE GENOMIC DNA]</scope>
    <source>
        <strain evidence="10">cv. Menghai</strain>
        <tissue evidence="9">Leaf</tissue>
    </source>
</reference>
<evidence type="ECO:0000256" key="7">
    <source>
        <dbReference type="ARBA" id="ARBA00023004"/>
    </source>
</evidence>
<sequence>MVRWRADVGAGVASGGVGTEEEDDGHVVVLVLDEAEGTSELVDFAIEVAATVALPCRVPYGFHGVFITEEPLAAQRST</sequence>
<keyword evidence="6" id="KW-0223">Dioxygenase</keyword>
<comment type="subcellular location">
    <subcellularLocation>
        <location evidence="1">Plastid</location>
        <location evidence="1">Chloroplast</location>
    </subcellularLocation>
</comment>
<dbReference type="EMBL" id="SPHZ02000011">
    <property type="protein sequence ID" value="KAF0891600.1"/>
    <property type="molecule type" value="Genomic_DNA"/>
</dbReference>
<evidence type="ECO:0000256" key="8">
    <source>
        <dbReference type="PIRSR" id="PIRSR604294-1"/>
    </source>
</evidence>
<dbReference type="InterPro" id="IPR004294">
    <property type="entry name" value="Carotenoid_Oase"/>
</dbReference>
<evidence type="ECO:0000256" key="1">
    <source>
        <dbReference type="ARBA" id="ARBA00004229"/>
    </source>
</evidence>
<dbReference type="GO" id="GO:0046872">
    <property type="term" value="F:metal ion binding"/>
    <property type="evidence" value="ECO:0007669"/>
    <property type="project" value="UniProtKB-KW"/>
</dbReference>
<evidence type="ECO:0000256" key="2">
    <source>
        <dbReference type="ARBA" id="ARBA00006787"/>
    </source>
</evidence>
<keyword evidence="6" id="KW-0560">Oxidoreductase</keyword>
<accession>A0A6G1BUC8</accession>
<evidence type="ECO:0000256" key="5">
    <source>
        <dbReference type="ARBA" id="ARBA00022946"/>
    </source>
</evidence>
<keyword evidence="3" id="KW-0934">Plastid</keyword>
<evidence type="ECO:0000256" key="6">
    <source>
        <dbReference type="ARBA" id="ARBA00022964"/>
    </source>
</evidence>
<feature type="binding site" evidence="8">
    <location>
        <position position="63"/>
    </location>
    <ligand>
        <name>Fe cation</name>
        <dbReference type="ChEBI" id="CHEBI:24875"/>
        <note>catalytic</note>
    </ligand>
</feature>
<proteinExistence type="inferred from homology"/>
<keyword evidence="4 8" id="KW-0479">Metal-binding</keyword>
<evidence type="ECO:0000313" key="10">
    <source>
        <dbReference type="Proteomes" id="UP000479710"/>
    </source>
</evidence>
<protein>
    <submittedName>
        <fullName evidence="9">Uncharacterized protein</fullName>
    </submittedName>
</protein>
<organism evidence="9 10">
    <name type="scientific">Oryza meyeriana var. granulata</name>
    <dbReference type="NCBI Taxonomy" id="110450"/>
    <lineage>
        <taxon>Eukaryota</taxon>
        <taxon>Viridiplantae</taxon>
        <taxon>Streptophyta</taxon>
        <taxon>Embryophyta</taxon>
        <taxon>Tracheophyta</taxon>
        <taxon>Spermatophyta</taxon>
        <taxon>Magnoliopsida</taxon>
        <taxon>Liliopsida</taxon>
        <taxon>Poales</taxon>
        <taxon>Poaceae</taxon>
        <taxon>BOP clade</taxon>
        <taxon>Oryzoideae</taxon>
        <taxon>Oryzeae</taxon>
        <taxon>Oryzinae</taxon>
        <taxon>Oryza</taxon>
        <taxon>Oryza meyeriana</taxon>
    </lineage>
</organism>
<dbReference type="GO" id="GO:0016702">
    <property type="term" value="F:oxidoreductase activity, acting on single donors with incorporation of molecular oxygen, incorporation of two atoms of oxygen"/>
    <property type="evidence" value="ECO:0007669"/>
    <property type="project" value="InterPro"/>
</dbReference>
<dbReference type="Proteomes" id="UP000479710">
    <property type="component" value="Unassembled WGS sequence"/>
</dbReference>
<evidence type="ECO:0000256" key="4">
    <source>
        <dbReference type="ARBA" id="ARBA00022723"/>
    </source>
</evidence>
<keyword evidence="10" id="KW-1185">Reference proteome</keyword>
<name>A0A6G1BUC8_9ORYZ</name>
<gene>
    <name evidence="9" type="ORF">E2562_010589</name>
</gene>
<comment type="similarity">
    <text evidence="2">Belongs to the carotenoid oxygenase family.</text>
</comment>
<dbReference type="AlphaFoldDB" id="A0A6G1BUC8"/>
<evidence type="ECO:0000256" key="3">
    <source>
        <dbReference type="ARBA" id="ARBA00022640"/>
    </source>
</evidence>